<dbReference type="Pfam" id="PF03480">
    <property type="entry name" value="DctP"/>
    <property type="match status" value="1"/>
</dbReference>
<dbReference type="RefSeq" id="WP_085850667.1">
    <property type="nucleotide sequence ID" value="NZ_FNZV01000003.1"/>
</dbReference>
<accession>A0A1Y5TQN8</accession>
<dbReference type="PANTHER" id="PTHR33376:SF5">
    <property type="entry name" value="EXTRACYTOPLASMIC SOLUTE RECEPTOR PROTEIN"/>
    <property type="match status" value="1"/>
</dbReference>
<comment type="subcellular location">
    <subcellularLocation>
        <location evidence="1">Periplasm</location>
    </subcellularLocation>
</comment>
<dbReference type="EMBL" id="FWFW01000016">
    <property type="protein sequence ID" value="SLN67828.1"/>
    <property type="molecule type" value="Genomic_DNA"/>
</dbReference>
<dbReference type="GO" id="GO:0042597">
    <property type="term" value="C:periplasmic space"/>
    <property type="evidence" value="ECO:0007669"/>
    <property type="project" value="UniProtKB-SubCell"/>
</dbReference>
<sequence length="323" mass="35783">MTLSLRFLPLVSALTLSAFTTATHAEEITLRAISAFQPSTVFYEPFQQFADRVNENGAGIVQIEVIGGPDAMPPFEIGNALRNGVVDLANTTAVYHANLVPEGLAMTLTDLPMSELRTNGGYDLLDKIHREKAKIHWLGRLTENVPYHIYLSEELDSIDFKGLKIRSVPIYQAFFKGLGINPMQTAPGEVYTALERGTIDGYAWPATGVFDLGWQEKTKSRVDPGFYQVETGVYFSEKTWEKLSDAQREFLEQQMLDIESEAERFVALAAADIARQAEAGIVSLSLPEAEAEAFIQMSVEEGWKPVLAANPEAGPKLREMFSK</sequence>
<keyword evidence="6" id="KW-1185">Reference proteome</keyword>
<gene>
    <name evidence="5" type="primary">takP</name>
    <name evidence="5" type="ORF">PAM7971_03596</name>
</gene>
<evidence type="ECO:0000256" key="1">
    <source>
        <dbReference type="ARBA" id="ARBA00004418"/>
    </source>
</evidence>
<dbReference type="NCBIfam" id="NF037995">
    <property type="entry name" value="TRAP_S1"/>
    <property type="match status" value="1"/>
</dbReference>
<keyword evidence="3" id="KW-0574">Periplasm</keyword>
<feature type="chain" id="PRO_5011010296" evidence="4">
    <location>
        <begin position="26"/>
        <end position="323"/>
    </location>
</feature>
<evidence type="ECO:0000256" key="2">
    <source>
        <dbReference type="ARBA" id="ARBA00022729"/>
    </source>
</evidence>
<dbReference type="InterPro" id="IPR018389">
    <property type="entry name" value="DctP_fam"/>
</dbReference>
<dbReference type="AlphaFoldDB" id="A0A1Y5TQN8"/>
<protein>
    <submittedName>
        <fullName evidence="5">Alpha-keto acid-binding periplasmic protein TakP</fullName>
    </submittedName>
</protein>
<keyword evidence="2 4" id="KW-0732">Signal</keyword>
<dbReference type="Proteomes" id="UP000193307">
    <property type="component" value="Unassembled WGS sequence"/>
</dbReference>
<name>A0A1Y5TQN8_9RHOB</name>
<reference evidence="5 6" key="1">
    <citation type="submission" date="2017-03" db="EMBL/GenBank/DDBJ databases">
        <authorList>
            <person name="Afonso C.L."/>
            <person name="Miller P.J."/>
            <person name="Scott M.A."/>
            <person name="Spackman E."/>
            <person name="Goraichik I."/>
            <person name="Dimitrov K.M."/>
            <person name="Suarez D.L."/>
            <person name="Swayne D.E."/>
        </authorList>
    </citation>
    <scope>NUCLEOTIDE SEQUENCE [LARGE SCALE GENOMIC DNA]</scope>
    <source>
        <strain evidence="5 6">CECT 7971</strain>
    </source>
</reference>
<evidence type="ECO:0000256" key="4">
    <source>
        <dbReference type="SAM" id="SignalP"/>
    </source>
</evidence>
<dbReference type="STRING" id="658057.SAMN04488032_103281"/>
<evidence type="ECO:0000313" key="5">
    <source>
        <dbReference type="EMBL" id="SLN67828.1"/>
    </source>
</evidence>
<organism evidence="5 6">
    <name type="scientific">Pacificibacter marinus</name>
    <dbReference type="NCBI Taxonomy" id="658057"/>
    <lineage>
        <taxon>Bacteria</taxon>
        <taxon>Pseudomonadati</taxon>
        <taxon>Pseudomonadota</taxon>
        <taxon>Alphaproteobacteria</taxon>
        <taxon>Rhodobacterales</taxon>
        <taxon>Roseobacteraceae</taxon>
        <taxon>Pacificibacter</taxon>
    </lineage>
</organism>
<feature type="signal peptide" evidence="4">
    <location>
        <begin position="1"/>
        <end position="25"/>
    </location>
</feature>
<evidence type="ECO:0000256" key="3">
    <source>
        <dbReference type="ARBA" id="ARBA00022764"/>
    </source>
</evidence>
<proteinExistence type="predicted"/>
<dbReference type="GO" id="GO:0055085">
    <property type="term" value="P:transmembrane transport"/>
    <property type="evidence" value="ECO:0007669"/>
    <property type="project" value="InterPro"/>
</dbReference>
<dbReference type="InterPro" id="IPR038404">
    <property type="entry name" value="TRAP_DctP_sf"/>
</dbReference>
<dbReference type="Gene3D" id="3.40.190.170">
    <property type="entry name" value="Bacterial extracellular solute-binding protein, family 7"/>
    <property type="match status" value="1"/>
</dbReference>
<dbReference type="PANTHER" id="PTHR33376">
    <property type="match status" value="1"/>
</dbReference>
<evidence type="ECO:0000313" key="6">
    <source>
        <dbReference type="Proteomes" id="UP000193307"/>
    </source>
</evidence>